<comment type="function">
    <text evidence="18">Catalyzes the epimerization of the S- and R-forms of NAD(P)HX, a damaged form of NAD(P)H that is a result of enzymatic or heat-dependent hydration. This is a prerequisite for the S-specific NAD(P)H-hydrate dehydratase to allow the repair of both epimers of NAD(P)HX.</text>
</comment>
<comment type="cofactor">
    <cofactor evidence="17">
        <name>Mg(2+)</name>
        <dbReference type="ChEBI" id="CHEBI:18420"/>
    </cofactor>
</comment>
<evidence type="ECO:0000256" key="13">
    <source>
        <dbReference type="ARBA" id="ARBA00023268"/>
    </source>
</evidence>
<gene>
    <name evidence="18" type="primary">nnrE</name>
    <name evidence="17" type="synonym">nnrD</name>
    <name evidence="22" type="ORF">ACJDUG_09585</name>
</gene>
<dbReference type="SUPFAM" id="SSF64153">
    <property type="entry name" value="YjeF N-terminal domain-like"/>
    <property type="match status" value="1"/>
</dbReference>
<comment type="catalytic activity">
    <reaction evidence="2 18 19">
        <text>(6R)-NADPHX = (6S)-NADPHX</text>
        <dbReference type="Rhea" id="RHEA:32227"/>
        <dbReference type="ChEBI" id="CHEBI:64076"/>
        <dbReference type="ChEBI" id="CHEBI:64077"/>
        <dbReference type="EC" id="5.1.99.6"/>
    </reaction>
</comment>
<dbReference type="RefSeq" id="WP_406769679.1">
    <property type="nucleotide sequence ID" value="NZ_JBJHZZ010000005.1"/>
</dbReference>
<dbReference type="HAMAP" id="MF_01965">
    <property type="entry name" value="NADHX_dehydratase"/>
    <property type="match status" value="1"/>
</dbReference>
<proteinExistence type="inferred from homology"/>
<evidence type="ECO:0000256" key="15">
    <source>
        <dbReference type="ARBA" id="ARBA00048238"/>
    </source>
</evidence>
<evidence type="ECO:0000256" key="9">
    <source>
        <dbReference type="ARBA" id="ARBA00022958"/>
    </source>
</evidence>
<evidence type="ECO:0000256" key="16">
    <source>
        <dbReference type="ARBA" id="ARBA00049209"/>
    </source>
</evidence>
<evidence type="ECO:0000256" key="17">
    <source>
        <dbReference type="HAMAP-Rule" id="MF_01965"/>
    </source>
</evidence>
<evidence type="ECO:0000259" key="20">
    <source>
        <dbReference type="PROSITE" id="PS51383"/>
    </source>
</evidence>
<evidence type="ECO:0000256" key="5">
    <source>
        <dbReference type="ARBA" id="ARBA00022723"/>
    </source>
</evidence>
<dbReference type="Pfam" id="PF01256">
    <property type="entry name" value="Carb_kinase"/>
    <property type="match status" value="1"/>
</dbReference>
<dbReference type="InterPro" id="IPR030677">
    <property type="entry name" value="Nnr"/>
</dbReference>
<feature type="binding site" evidence="17">
    <location>
        <position position="262"/>
    </location>
    <ligand>
        <name>(6S)-NADPHX</name>
        <dbReference type="ChEBI" id="CHEBI:64076"/>
    </ligand>
</feature>
<comment type="function">
    <text evidence="17">Catalyzes the dehydration of the S-form of NAD(P)HX at the expense of ADP, which is converted to AMP. Together with NAD(P)HX epimerase, which catalyzes the epimerization of the S- and R-forms, the enzyme allows the repair of both epimers of NAD(P)HX, a damaged form of NAD(P)H that is a result of enzymatic or heat-dependent hydration.</text>
</comment>
<feature type="domain" description="YjeF N-terminal" evidence="21">
    <location>
        <begin position="9"/>
        <end position="217"/>
    </location>
</feature>
<dbReference type="InterPro" id="IPR036652">
    <property type="entry name" value="YjeF_N_dom_sf"/>
</dbReference>
<dbReference type="NCBIfam" id="TIGR00197">
    <property type="entry name" value="yjeF_nterm"/>
    <property type="match status" value="1"/>
</dbReference>
<comment type="catalytic activity">
    <reaction evidence="15 17 19">
        <text>(6S)-NADHX + ADP = AMP + phosphate + NADH + H(+)</text>
        <dbReference type="Rhea" id="RHEA:32223"/>
        <dbReference type="ChEBI" id="CHEBI:15378"/>
        <dbReference type="ChEBI" id="CHEBI:43474"/>
        <dbReference type="ChEBI" id="CHEBI:57945"/>
        <dbReference type="ChEBI" id="CHEBI:64074"/>
        <dbReference type="ChEBI" id="CHEBI:456215"/>
        <dbReference type="ChEBI" id="CHEBI:456216"/>
        <dbReference type="EC" id="4.2.1.136"/>
    </reaction>
</comment>
<evidence type="ECO:0000256" key="12">
    <source>
        <dbReference type="ARBA" id="ARBA00023239"/>
    </source>
</evidence>
<evidence type="ECO:0000256" key="6">
    <source>
        <dbReference type="ARBA" id="ARBA00022741"/>
    </source>
</evidence>
<evidence type="ECO:0000256" key="3">
    <source>
        <dbReference type="ARBA" id="ARBA00006001"/>
    </source>
</evidence>
<comment type="similarity">
    <text evidence="3 19">In the N-terminal section; belongs to the NnrE/AIBP family.</text>
</comment>
<dbReference type="Gene3D" id="3.40.1190.20">
    <property type="match status" value="1"/>
</dbReference>
<feature type="binding site" evidence="18">
    <location>
        <begin position="55"/>
        <end position="59"/>
    </location>
    <ligand>
        <name>(6S)-NADPHX</name>
        <dbReference type="ChEBI" id="CHEBI:64076"/>
    </ligand>
</feature>
<keyword evidence="6 17" id="KW-0547">Nucleotide-binding</keyword>
<evidence type="ECO:0000313" key="23">
    <source>
        <dbReference type="Proteomes" id="UP001623591"/>
    </source>
</evidence>
<keyword evidence="5 18" id="KW-0479">Metal-binding</keyword>
<dbReference type="NCBIfam" id="TIGR00196">
    <property type="entry name" value="yjeF_cterm"/>
    <property type="match status" value="1"/>
</dbReference>
<evidence type="ECO:0000256" key="11">
    <source>
        <dbReference type="ARBA" id="ARBA00023235"/>
    </source>
</evidence>
<dbReference type="HAMAP" id="MF_01966">
    <property type="entry name" value="NADHX_epimerase"/>
    <property type="match status" value="1"/>
</dbReference>
<feature type="binding site" evidence="18">
    <location>
        <position position="160"/>
    </location>
    <ligand>
        <name>(6S)-NADPHX</name>
        <dbReference type="ChEBI" id="CHEBI:64076"/>
    </ligand>
</feature>
<feature type="domain" description="YjeF C-terminal" evidence="20">
    <location>
        <begin position="227"/>
        <end position="497"/>
    </location>
</feature>
<keyword evidence="8 17" id="KW-0521">NADP</keyword>
<feature type="binding site" evidence="17">
    <location>
        <position position="439"/>
    </location>
    <ligand>
        <name>AMP</name>
        <dbReference type="ChEBI" id="CHEBI:456215"/>
    </ligand>
</feature>
<comment type="similarity">
    <text evidence="17">Belongs to the NnrD/CARKD family.</text>
</comment>
<feature type="binding site" evidence="18">
    <location>
        <position position="163"/>
    </location>
    <ligand>
        <name>K(+)</name>
        <dbReference type="ChEBI" id="CHEBI:29103"/>
    </ligand>
</feature>
<evidence type="ECO:0000256" key="18">
    <source>
        <dbReference type="HAMAP-Rule" id="MF_01966"/>
    </source>
</evidence>
<feature type="binding site" evidence="17">
    <location>
        <position position="323"/>
    </location>
    <ligand>
        <name>(6S)-NADPHX</name>
        <dbReference type="ChEBI" id="CHEBI:64076"/>
    </ligand>
</feature>
<dbReference type="CDD" id="cd01171">
    <property type="entry name" value="YXKO-related"/>
    <property type="match status" value="1"/>
</dbReference>
<keyword evidence="10 17" id="KW-0520">NAD</keyword>
<evidence type="ECO:0000256" key="1">
    <source>
        <dbReference type="ARBA" id="ARBA00000013"/>
    </source>
</evidence>
<dbReference type="Pfam" id="PF03853">
    <property type="entry name" value="YjeF_N"/>
    <property type="match status" value="1"/>
</dbReference>
<feature type="binding site" evidence="17">
    <location>
        <begin position="411"/>
        <end position="415"/>
    </location>
    <ligand>
        <name>AMP</name>
        <dbReference type="ChEBI" id="CHEBI:456215"/>
    </ligand>
</feature>
<accession>A0ABW8T3U5</accession>
<evidence type="ECO:0000256" key="8">
    <source>
        <dbReference type="ARBA" id="ARBA00022857"/>
    </source>
</evidence>
<dbReference type="Proteomes" id="UP001623591">
    <property type="component" value="Unassembled WGS sequence"/>
</dbReference>
<dbReference type="PANTHER" id="PTHR12592">
    <property type="entry name" value="ATP-DEPENDENT (S)-NAD(P)H-HYDRATE DEHYDRATASE FAMILY MEMBER"/>
    <property type="match status" value="1"/>
</dbReference>
<keyword evidence="9 18" id="KW-0630">Potassium</keyword>
<comment type="function">
    <text evidence="14 19">Bifunctional enzyme that catalyzes the epimerization of the S- and R-forms of NAD(P)HX and the dehydration of the S-form of NAD(P)HX at the expense of ADP, which is converted to AMP. This allows the repair of both epimers of NAD(P)HX, a damaged form of NAD(P)H that is a result of enzymatic or heat-dependent hydration.</text>
</comment>
<feature type="binding site" evidence="17">
    <location>
        <position position="440"/>
    </location>
    <ligand>
        <name>(6S)-NADPHX</name>
        <dbReference type="ChEBI" id="CHEBI:64076"/>
    </ligand>
</feature>
<feature type="binding site" evidence="17">
    <location>
        <position position="374"/>
    </location>
    <ligand>
        <name>(6S)-NADPHX</name>
        <dbReference type="ChEBI" id="CHEBI:64076"/>
    </ligand>
</feature>
<comment type="similarity">
    <text evidence="18">Belongs to the NnrE/AIBP family.</text>
</comment>
<name>A0ABW8T3U5_9CLOT</name>
<keyword evidence="23" id="KW-1185">Reference proteome</keyword>
<dbReference type="InterPro" id="IPR000631">
    <property type="entry name" value="CARKD"/>
</dbReference>
<feature type="binding site" evidence="18">
    <location>
        <position position="142"/>
    </location>
    <ligand>
        <name>(6S)-NADPHX</name>
        <dbReference type="ChEBI" id="CHEBI:64076"/>
    </ligand>
</feature>
<keyword evidence="11 18" id="KW-0413">Isomerase</keyword>
<comment type="catalytic activity">
    <reaction evidence="1 18 19">
        <text>(6R)-NADHX = (6S)-NADHX</text>
        <dbReference type="Rhea" id="RHEA:32215"/>
        <dbReference type="ChEBI" id="CHEBI:64074"/>
        <dbReference type="ChEBI" id="CHEBI:64075"/>
        <dbReference type="EC" id="5.1.99.6"/>
    </reaction>
</comment>
<keyword evidence="12 17" id="KW-0456">Lyase</keyword>
<evidence type="ECO:0000256" key="10">
    <source>
        <dbReference type="ARBA" id="ARBA00023027"/>
    </source>
</evidence>
<feature type="binding site" evidence="18">
    <location>
        <position position="56"/>
    </location>
    <ligand>
        <name>K(+)</name>
        <dbReference type="ChEBI" id="CHEBI:29103"/>
    </ligand>
</feature>
<comment type="subunit">
    <text evidence="17">Homotetramer.</text>
</comment>
<dbReference type="EC" id="5.1.99.6" evidence="19"/>
<keyword evidence="13" id="KW-0511">Multifunctional enzyme</keyword>
<sequence length="500" mass="54855">MKIATGRIMKEIDKYCIEKLKIPGIVLMENAAIKVLNNLEIQKYNSYTIICGKGNNGGDGFAAARHLAILEKNIEVFLVGSEEGMTEDCRTNYNILKNMGIRINNIHNLEDANELRDSIERSSVTIDALFGTGLMRNLDGIYDLVISIINENSSYTISIDVPSGFNNDSGKIMGNCVRADKTITFELYKKGFLNYGSKRYTGEVVVENIGIPSSAVDRFHEKEFILDEAMVKARLKARDIYGHKGDYGRVLLVAGSRGFTGAAYLLTEAAVRSGAGLITLCCSEDIQPILSTKLTEAMTINFNETERLLDILNKCNCLAIGPGMGNNEATLNTVKFLLEKANCPIIIDADAINVLKGNLELLKSREMPVILTPHVGEMSRITELSIEYIQENRIEVSKEFAKEYKVIVILKGYNTVITDGLTVIINPTGNSSMASGGMGDCLTGIIASFIGQGYKPLEAAALVVYIHGFCGDKLAEEMFCVSASSLLESIPYIIKELQQK</sequence>
<evidence type="ECO:0000256" key="4">
    <source>
        <dbReference type="ARBA" id="ARBA00009524"/>
    </source>
</evidence>
<dbReference type="PANTHER" id="PTHR12592:SF0">
    <property type="entry name" value="ATP-DEPENDENT (S)-NAD(P)H-HYDRATE DEHYDRATASE"/>
    <property type="match status" value="1"/>
</dbReference>
<dbReference type="Gene3D" id="3.40.50.10260">
    <property type="entry name" value="YjeF N-terminal domain"/>
    <property type="match status" value="1"/>
</dbReference>
<evidence type="ECO:0000259" key="21">
    <source>
        <dbReference type="PROSITE" id="PS51385"/>
    </source>
</evidence>
<dbReference type="EMBL" id="JBJHZZ010000005">
    <property type="protein sequence ID" value="MFL0247224.1"/>
    <property type="molecule type" value="Genomic_DNA"/>
</dbReference>
<feature type="binding site" evidence="18">
    <location>
        <position position="127"/>
    </location>
    <ligand>
        <name>K(+)</name>
        <dbReference type="ChEBI" id="CHEBI:29103"/>
    </ligand>
</feature>
<comment type="similarity">
    <text evidence="4 19">In the C-terminal section; belongs to the NnrD/CARKD family.</text>
</comment>
<comment type="caution">
    <text evidence="22">The sequence shown here is derived from an EMBL/GenBank/DDBJ whole genome shotgun (WGS) entry which is preliminary data.</text>
</comment>
<keyword evidence="7 17" id="KW-0067">ATP-binding</keyword>
<comment type="catalytic activity">
    <reaction evidence="16 17 19">
        <text>(6S)-NADPHX + ADP = AMP + phosphate + NADPH + H(+)</text>
        <dbReference type="Rhea" id="RHEA:32235"/>
        <dbReference type="ChEBI" id="CHEBI:15378"/>
        <dbReference type="ChEBI" id="CHEBI:43474"/>
        <dbReference type="ChEBI" id="CHEBI:57783"/>
        <dbReference type="ChEBI" id="CHEBI:64076"/>
        <dbReference type="ChEBI" id="CHEBI:456215"/>
        <dbReference type="ChEBI" id="CHEBI:456216"/>
        <dbReference type="EC" id="4.2.1.136"/>
    </reaction>
</comment>
<protein>
    <recommendedName>
        <fullName evidence="19">Bifunctional NAD(P)H-hydrate repair enzyme</fullName>
    </recommendedName>
    <alternativeName>
        <fullName evidence="19">Nicotinamide nucleotide repair protein</fullName>
    </alternativeName>
    <domain>
        <recommendedName>
            <fullName evidence="19">ADP-dependent (S)-NAD(P)H-hydrate dehydratase</fullName>
            <ecNumber evidence="19">4.2.1.136</ecNumber>
        </recommendedName>
        <alternativeName>
            <fullName evidence="19">ADP-dependent NAD(P)HX dehydratase</fullName>
        </alternativeName>
    </domain>
    <domain>
        <recommendedName>
            <fullName evidence="19">NAD(P)H-hydrate epimerase</fullName>
            <ecNumber evidence="19">5.1.99.6</ecNumber>
        </recommendedName>
    </domain>
</protein>
<comment type="cofactor">
    <cofactor evidence="18 19">
        <name>K(+)</name>
        <dbReference type="ChEBI" id="CHEBI:29103"/>
    </cofactor>
    <text evidence="18 19">Binds 1 potassium ion per subunit.</text>
</comment>
<dbReference type="PIRSF" id="PIRSF017184">
    <property type="entry name" value="Nnr"/>
    <property type="match status" value="1"/>
</dbReference>
<reference evidence="22 23" key="1">
    <citation type="submission" date="2024-11" db="EMBL/GenBank/DDBJ databases">
        <authorList>
            <person name="Heng Y.C."/>
            <person name="Lim A.C.H."/>
            <person name="Lee J.K.Y."/>
            <person name="Kittelmann S."/>
        </authorList>
    </citation>
    <scope>NUCLEOTIDE SEQUENCE [LARGE SCALE GENOMIC DNA]</scope>
    <source>
        <strain evidence="22 23">WILCCON 0185</strain>
    </source>
</reference>
<dbReference type="PROSITE" id="PS51385">
    <property type="entry name" value="YJEF_N"/>
    <property type="match status" value="1"/>
</dbReference>
<dbReference type="InterPro" id="IPR004443">
    <property type="entry name" value="YjeF_N_dom"/>
</dbReference>
<evidence type="ECO:0000256" key="7">
    <source>
        <dbReference type="ARBA" id="ARBA00022840"/>
    </source>
</evidence>
<evidence type="ECO:0000313" key="22">
    <source>
        <dbReference type="EMBL" id="MFL0247224.1"/>
    </source>
</evidence>
<evidence type="ECO:0000256" key="19">
    <source>
        <dbReference type="PIRNR" id="PIRNR017184"/>
    </source>
</evidence>
<dbReference type="PROSITE" id="PS51383">
    <property type="entry name" value="YJEF_C_3"/>
    <property type="match status" value="1"/>
</dbReference>
<evidence type="ECO:0000256" key="2">
    <source>
        <dbReference type="ARBA" id="ARBA00000909"/>
    </source>
</evidence>
<dbReference type="SUPFAM" id="SSF53613">
    <property type="entry name" value="Ribokinase-like"/>
    <property type="match status" value="1"/>
</dbReference>
<organism evidence="22 23">
    <name type="scientific">Candidatus Clostridium stratigraminis</name>
    <dbReference type="NCBI Taxonomy" id="3381661"/>
    <lineage>
        <taxon>Bacteria</taxon>
        <taxon>Bacillati</taxon>
        <taxon>Bacillota</taxon>
        <taxon>Clostridia</taxon>
        <taxon>Eubacteriales</taxon>
        <taxon>Clostridiaceae</taxon>
        <taxon>Clostridium</taxon>
    </lineage>
</organism>
<evidence type="ECO:0000256" key="14">
    <source>
        <dbReference type="ARBA" id="ARBA00025153"/>
    </source>
</evidence>
<dbReference type="EC" id="4.2.1.136" evidence="19"/>
<dbReference type="InterPro" id="IPR029056">
    <property type="entry name" value="Ribokinase-like"/>
</dbReference>
<feature type="binding site" evidence="18">
    <location>
        <begin position="131"/>
        <end position="137"/>
    </location>
    <ligand>
        <name>(6S)-NADPHX</name>
        <dbReference type="ChEBI" id="CHEBI:64076"/>
    </ligand>
</feature>